<organism evidence="2 3">
    <name type="scientific">Vibrio algicola</name>
    <dbReference type="NCBI Taxonomy" id="2662262"/>
    <lineage>
        <taxon>Bacteria</taxon>
        <taxon>Pseudomonadati</taxon>
        <taxon>Pseudomonadota</taxon>
        <taxon>Gammaproteobacteria</taxon>
        <taxon>Vibrionales</taxon>
        <taxon>Vibrionaceae</taxon>
        <taxon>Vibrio</taxon>
    </lineage>
</organism>
<keyword evidence="3" id="KW-1185">Reference proteome</keyword>
<name>A0A5Q0TAY5_9VIBR</name>
<dbReference type="InterPro" id="IPR046524">
    <property type="entry name" value="DUF6701"/>
</dbReference>
<evidence type="ECO:0000313" key="2">
    <source>
        <dbReference type="EMBL" id="QGA64298.1"/>
    </source>
</evidence>
<gene>
    <name evidence="2" type="ORF">GFB47_01970</name>
</gene>
<dbReference type="EMBL" id="CP045699">
    <property type="protein sequence ID" value="QGA64298.1"/>
    <property type="molecule type" value="Genomic_DNA"/>
</dbReference>
<evidence type="ECO:0000313" key="3">
    <source>
        <dbReference type="Proteomes" id="UP000348942"/>
    </source>
</evidence>
<dbReference type="Pfam" id="PF20419">
    <property type="entry name" value="DUF6701"/>
    <property type="match status" value="1"/>
</dbReference>
<accession>A0A5Q0TAY5</accession>
<dbReference type="Proteomes" id="UP000348942">
    <property type="component" value="Chromosome 1"/>
</dbReference>
<proteinExistence type="predicted"/>
<protein>
    <recommendedName>
        <fullName evidence="1">DUF6701 domain-containing protein</fullName>
    </recommendedName>
</protein>
<sequence>MPFDTAPDFRYGRMTLDNVSGPQGGSVQVPLRAEYWNGKSFVRNEDDSGSDFDASIYCVMSNVENSSAALSSDPEGVESVVTGSSDIVNAEQANSQREMARIFLRQGDDSIGMNSALPLPDATLNQTQCGDWSAKRDDDEQAQPWLQFNWRNLGDEDPSTVVNFGAYRGNDRIIYRGEPNLIAY</sequence>
<feature type="domain" description="DUF6701" evidence="1">
    <location>
        <begin position="3"/>
        <end position="178"/>
    </location>
</feature>
<dbReference type="AlphaFoldDB" id="A0A5Q0TAY5"/>
<reference evidence="2 3" key="1">
    <citation type="submission" date="2019-10" db="EMBL/GenBank/DDBJ databases">
        <title>Vibrio sp. nov., isolated from Coralline algae surface.</title>
        <authorList>
            <person name="Geng Y."/>
            <person name="Zhang X."/>
        </authorList>
    </citation>
    <scope>NUCLEOTIDE SEQUENCE [LARGE SCALE GENOMIC DNA]</scope>
    <source>
        <strain evidence="2 3">SM1977</strain>
    </source>
</reference>
<evidence type="ECO:0000259" key="1">
    <source>
        <dbReference type="Pfam" id="PF20419"/>
    </source>
</evidence>